<feature type="compositionally biased region" description="Acidic residues" evidence="1">
    <location>
        <begin position="234"/>
        <end position="254"/>
    </location>
</feature>
<dbReference type="Gene3D" id="3.20.80.10">
    <property type="entry name" value="Regulatory factor, effector binding domain"/>
    <property type="match status" value="1"/>
</dbReference>
<keyword evidence="3" id="KW-1185">Reference proteome</keyword>
<dbReference type="SUPFAM" id="SSF55136">
    <property type="entry name" value="Probable bacterial effector-binding domain"/>
    <property type="match status" value="1"/>
</dbReference>
<organism evidence="2 3">
    <name type="scientific">Sinanodonta woodiana</name>
    <name type="common">Chinese pond mussel</name>
    <name type="synonym">Anodonta woodiana</name>
    <dbReference type="NCBI Taxonomy" id="1069815"/>
    <lineage>
        <taxon>Eukaryota</taxon>
        <taxon>Metazoa</taxon>
        <taxon>Spiralia</taxon>
        <taxon>Lophotrochozoa</taxon>
        <taxon>Mollusca</taxon>
        <taxon>Bivalvia</taxon>
        <taxon>Autobranchia</taxon>
        <taxon>Heteroconchia</taxon>
        <taxon>Palaeoheterodonta</taxon>
        <taxon>Unionida</taxon>
        <taxon>Unionoidea</taxon>
        <taxon>Unionidae</taxon>
        <taxon>Unioninae</taxon>
        <taxon>Sinanodonta</taxon>
    </lineage>
</organism>
<proteinExistence type="predicted"/>
<evidence type="ECO:0008006" key="4">
    <source>
        <dbReference type="Google" id="ProtNLM"/>
    </source>
</evidence>
<dbReference type="EMBL" id="JBJQND010000015">
    <property type="protein sequence ID" value="KAL3853551.1"/>
    <property type="molecule type" value="Genomic_DNA"/>
</dbReference>
<feature type="compositionally biased region" description="Basic and acidic residues" evidence="1">
    <location>
        <begin position="332"/>
        <end position="341"/>
    </location>
</feature>
<dbReference type="Proteomes" id="UP001634394">
    <property type="component" value="Unassembled WGS sequence"/>
</dbReference>
<evidence type="ECO:0000313" key="2">
    <source>
        <dbReference type="EMBL" id="KAL3853551.1"/>
    </source>
</evidence>
<accession>A0ABD3UVS1</accession>
<comment type="caution">
    <text evidence="2">The sequence shown here is derived from an EMBL/GenBank/DDBJ whole genome shotgun (WGS) entry which is preliminary data.</text>
</comment>
<reference evidence="2 3" key="1">
    <citation type="submission" date="2024-11" db="EMBL/GenBank/DDBJ databases">
        <title>Chromosome-level genome assembly of the freshwater bivalve Anodonta woodiana.</title>
        <authorList>
            <person name="Chen X."/>
        </authorList>
    </citation>
    <scope>NUCLEOTIDE SEQUENCE [LARGE SCALE GENOMIC DNA]</scope>
    <source>
        <strain evidence="2">MN2024</strain>
        <tissue evidence="2">Gills</tissue>
    </source>
</reference>
<dbReference type="PANTHER" id="PTHR15949:SF3">
    <property type="entry name" value="TESTIS-EXPRESSED PROTEIN 264"/>
    <property type="match status" value="1"/>
</dbReference>
<dbReference type="PANTHER" id="PTHR15949">
    <property type="entry name" value="TESTIS-EXPRESSED PROTEIN 264"/>
    <property type="match status" value="1"/>
</dbReference>
<sequence length="341" mass="37939">MALVLILAGLGAVFLLLIFTISYLIAYLGLFETVEVGAGKPPIGKAVVLYKYGRGPYKECGHMFTDVCRLAPNCRPVGIYYDDPKVIPEHNLRYAVGAILSEDGSPVDEDLEKKMMDEGYKVIHLPAVSNVVKTTFPFKSSISIYIAIYKVYPKLCKYIQEHRLSAFPMLEVYDKETIHFMAPLAHQYDFFVDESKRDMPDEDPEEENESSNCLSLSRGFLHDDTFSSKHDFTETCEDDSCEEEEQEQDDDVVQDQEISSSMALPIVDDETEEGISGNTEDNPAGDCSLINSGISLETTTVAGDQGLVVDNQNESESEGNASTSSFEEINLEEGHMAQRKS</sequence>
<evidence type="ECO:0000313" key="3">
    <source>
        <dbReference type="Proteomes" id="UP001634394"/>
    </source>
</evidence>
<evidence type="ECO:0000256" key="1">
    <source>
        <dbReference type="SAM" id="MobiDB-lite"/>
    </source>
</evidence>
<gene>
    <name evidence="2" type="ORF">ACJMK2_017086</name>
</gene>
<dbReference type="AlphaFoldDB" id="A0ABD3UVS1"/>
<protein>
    <recommendedName>
        <fullName evidence="4">Testis-expressed sequence 264 protein</fullName>
    </recommendedName>
</protein>
<feature type="region of interest" description="Disordered" evidence="1">
    <location>
        <begin position="231"/>
        <end position="290"/>
    </location>
</feature>
<dbReference type="InterPro" id="IPR011256">
    <property type="entry name" value="Reg_factor_effector_dom_sf"/>
</dbReference>
<name>A0ABD3UVS1_SINWO</name>
<feature type="compositionally biased region" description="Polar residues" evidence="1">
    <location>
        <begin position="310"/>
        <end position="327"/>
    </location>
</feature>
<feature type="region of interest" description="Disordered" evidence="1">
    <location>
        <begin position="305"/>
        <end position="341"/>
    </location>
</feature>